<comment type="caution">
    <text evidence="2">The sequence shown here is derived from an EMBL/GenBank/DDBJ whole genome shotgun (WGS) entry which is preliminary data.</text>
</comment>
<reference evidence="2 3" key="1">
    <citation type="submission" date="2018-06" db="EMBL/GenBank/DDBJ databases">
        <title>Comparative genomics reveals the genomic features of Rhizophagus irregularis, R. cerebriforme, R. diaphanum and Gigaspora rosea, and their symbiotic lifestyle signature.</title>
        <authorList>
            <person name="Morin E."/>
            <person name="San Clemente H."/>
            <person name="Chen E.C.H."/>
            <person name="De La Providencia I."/>
            <person name="Hainaut M."/>
            <person name="Kuo A."/>
            <person name="Kohler A."/>
            <person name="Murat C."/>
            <person name="Tang N."/>
            <person name="Roy S."/>
            <person name="Loubradou J."/>
            <person name="Henrissat B."/>
            <person name="Grigoriev I.V."/>
            <person name="Corradi N."/>
            <person name="Roux C."/>
            <person name="Martin F.M."/>
        </authorList>
    </citation>
    <scope>NUCLEOTIDE SEQUENCE [LARGE SCALE GENOMIC DNA]</scope>
    <source>
        <strain evidence="2 3">DAOM 227022</strain>
    </source>
</reference>
<sequence>MENQENINMEDMEELGNHFQVVNEKKSALVNFTKLLDVVKLSNNKLYVFINEYDASMNEALKNEAFLKALTNHHKNKDDSTKSKFRLIESSYKQFFSRLKTAYDEDITSVFLTGVTPIVMIEFTSGFNILKDLALNKKFWNLYGFKICEIEFLLDKTLGKNLSYSCIIKE</sequence>
<evidence type="ECO:0000313" key="3">
    <source>
        <dbReference type="Proteomes" id="UP000265703"/>
    </source>
</evidence>
<gene>
    <name evidence="2" type="ORF">C1645_732007</name>
</gene>
<dbReference type="EMBL" id="QKYT01000022">
    <property type="protein sequence ID" value="RIA98015.1"/>
    <property type="molecule type" value="Genomic_DNA"/>
</dbReference>
<keyword evidence="3" id="KW-1185">Reference proteome</keyword>
<name>A0A397TND7_9GLOM</name>
<dbReference type="AlphaFoldDB" id="A0A397TND7"/>
<dbReference type="Proteomes" id="UP000265703">
    <property type="component" value="Unassembled WGS sequence"/>
</dbReference>
<dbReference type="Pfam" id="PF09820">
    <property type="entry name" value="AAA-ATPase_like"/>
    <property type="match status" value="1"/>
</dbReference>
<feature type="domain" description="AAA-ATPase-like" evidence="1">
    <location>
        <begin position="11"/>
        <end position="121"/>
    </location>
</feature>
<organism evidence="2 3">
    <name type="scientific">Glomus cerebriforme</name>
    <dbReference type="NCBI Taxonomy" id="658196"/>
    <lineage>
        <taxon>Eukaryota</taxon>
        <taxon>Fungi</taxon>
        <taxon>Fungi incertae sedis</taxon>
        <taxon>Mucoromycota</taxon>
        <taxon>Glomeromycotina</taxon>
        <taxon>Glomeromycetes</taxon>
        <taxon>Glomerales</taxon>
        <taxon>Glomeraceae</taxon>
        <taxon>Glomus</taxon>
    </lineage>
</organism>
<accession>A0A397TND7</accession>
<evidence type="ECO:0000313" key="2">
    <source>
        <dbReference type="EMBL" id="RIA98015.1"/>
    </source>
</evidence>
<evidence type="ECO:0000259" key="1">
    <source>
        <dbReference type="Pfam" id="PF09820"/>
    </source>
</evidence>
<dbReference type="OrthoDB" id="5380555at2759"/>
<dbReference type="InterPro" id="IPR018631">
    <property type="entry name" value="AAA-ATPase-like_dom"/>
</dbReference>
<proteinExistence type="predicted"/>
<protein>
    <submittedName>
        <fullName evidence="2">AAA-ATPase-like domain-containing protein</fullName>
    </submittedName>
</protein>